<keyword evidence="9" id="KW-1185">Reference proteome</keyword>
<comment type="caution">
    <text evidence="8">The sequence shown here is derived from an EMBL/GenBank/DDBJ whole genome shotgun (WGS) entry which is preliminary data.</text>
</comment>
<dbReference type="InterPro" id="IPR009000">
    <property type="entry name" value="Transl_B-barrel_sf"/>
</dbReference>
<evidence type="ECO:0000256" key="2">
    <source>
        <dbReference type="ARBA" id="ARBA00022517"/>
    </source>
</evidence>
<dbReference type="OrthoDB" id="9810331at2"/>
<evidence type="ECO:0000259" key="6">
    <source>
        <dbReference type="Pfam" id="PF01782"/>
    </source>
</evidence>
<dbReference type="PANTHER" id="PTHR33692">
    <property type="entry name" value="RIBOSOME MATURATION FACTOR RIMM"/>
    <property type="match status" value="1"/>
</dbReference>
<dbReference type="InterPro" id="IPR036976">
    <property type="entry name" value="RimM_N_sf"/>
</dbReference>
<keyword evidence="4 5" id="KW-0143">Chaperone</keyword>
<evidence type="ECO:0000259" key="7">
    <source>
        <dbReference type="Pfam" id="PF05239"/>
    </source>
</evidence>
<dbReference type="InterPro" id="IPR011033">
    <property type="entry name" value="PRC_barrel-like_sf"/>
</dbReference>
<dbReference type="RefSeq" id="WP_131166308.1">
    <property type="nucleotide sequence ID" value="NZ_QPGP01000032.1"/>
</dbReference>
<dbReference type="AlphaFoldDB" id="A0A4Q9JUA2"/>
<dbReference type="GO" id="GO:0005840">
    <property type="term" value="C:ribosome"/>
    <property type="evidence" value="ECO:0007669"/>
    <property type="project" value="InterPro"/>
</dbReference>
<evidence type="ECO:0000313" key="8">
    <source>
        <dbReference type="EMBL" id="TBR78644.1"/>
    </source>
</evidence>
<dbReference type="NCBIfam" id="TIGR02273">
    <property type="entry name" value="16S_RimM"/>
    <property type="match status" value="1"/>
</dbReference>
<comment type="similarity">
    <text evidence="5">Belongs to the RimM family.</text>
</comment>
<dbReference type="InterPro" id="IPR011961">
    <property type="entry name" value="RimM"/>
</dbReference>
<accession>A0A4Q9JUA2</accession>
<comment type="function">
    <text evidence="5">An accessory protein needed during the final step in the assembly of 30S ribosomal subunit, possibly for assembly of the head region. Essential for efficient processing of 16S rRNA. May be needed both before and after RbfA during the maturation of 16S rRNA. It has affinity for free ribosomal 30S subunits but not for 70S ribosomes.</text>
</comment>
<dbReference type="Gene3D" id="2.30.30.240">
    <property type="entry name" value="PRC-barrel domain"/>
    <property type="match status" value="1"/>
</dbReference>
<evidence type="ECO:0000256" key="3">
    <source>
        <dbReference type="ARBA" id="ARBA00022552"/>
    </source>
</evidence>
<dbReference type="GO" id="GO:0042274">
    <property type="term" value="P:ribosomal small subunit biogenesis"/>
    <property type="evidence" value="ECO:0007669"/>
    <property type="project" value="UniProtKB-UniRule"/>
</dbReference>
<dbReference type="GO" id="GO:0005737">
    <property type="term" value="C:cytoplasm"/>
    <property type="evidence" value="ECO:0007669"/>
    <property type="project" value="UniProtKB-SubCell"/>
</dbReference>
<evidence type="ECO:0000256" key="1">
    <source>
        <dbReference type="ARBA" id="ARBA00022490"/>
    </source>
</evidence>
<evidence type="ECO:0000256" key="4">
    <source>
        <dbReference type="ARBA" id="ARBA00023186"/>
    </source>
</evidence>
<proteinExistence type="inferred from homology"/>
<dbReference type="InterPro" id="IPR027275">
    <property type="entry name" value="PRC-brl_dom"/>
</dbReference>
<dbReference type="InterPro" id="IPR002676">
    <property type="entry name" value="RimM_N"/>
</dbReference>
<protein>
    <recommendedName>
        <fullName evidence="5">Ribosome maturation factor RimM</fullName>
    </recommendedName>
</protein>
<feature type="domain" description="PRC-barrel" evidence="7">
    <location>
        <begin position="95"/>
        <end position="167"/>
    </location>
</feature>
<gene>
    <name evidence="5 8" type="primary">rimM</name>
    <name evidence="8" type="ORF">DU473_07800</name>
</gene>
<evidence type="ECO:0000313" key="9">
    <source>
        <dbReference type="Proteomes" id="UP000292583"/>
    </source>
</evidence>
<keyword evidence="1 5" id="KW-0963">Cytoplasm</keyword>
<organism evidence="8 9">
    <name type="scientific">Campylobacter novaezeelandiae</name>
    <dbReference type="NCBI Taxonomy" id="2267891"/>
    <lineage>
        <taxon>Bacteria</taxon>
        <taxon>Pseudomonadati</taxon>
        <taxon>Campylobacterota</taxon>
        <taxon>Epsilonproteobacteria</taxon>
        <taxon>Campylobacterales</taxon>
        <taxon>Campylobacteraceae</taxon>
        <taxon>Campylobacter</taxon>
    </lineage>
</organism>
<keyword evidence="3 5" id="KW-0698">rRNA processing</keyword>
<comment type="subcellular location">
    <subcellularLocation>
        <location evidence="5">Cytoplasm</location>
    </subcellularLocation>
</comment>
<reference evidence="8 9" key="1">
    <citation type="submission" date="2018-07" db="EMBL/GenBank/DDBJ databases">
        <title>Campylobacter zealandensis sp. nov., isolated from birds and water in New Zealand.</title>
        <authorList>
            <person name="Wilkinson D.A."/>
            <person name="Biggs P.J."/>
            <person name="French N.P."/>
            <person name="Midwinter A.C."/>
        </authorList>
    </citation>
    <scope>NUCLEOTIDE SEQUENCE [LARGE SCALE GENOMIC DNA]</scope>
    <source>
        <strain evidence="8 9">B423b</strain>
    </source>
</reference>
<evidence type="ECO:0000256" key="5">
    <source>
        <dbReference type="HAMAP-Rule" id="MF_00014"/>
    </source>
</evidence>
<name>A0A4Q9JUA2_9BACT</name>
<dbReference type="GO" id="GO:0006364">
    <property type="term" value="P:rRNA processing"/>
    <property type="evidence" value="ECO:0007669"/>
    <property type="project" value="UniProtKB-UniRule"/>
</dbReference>
<sequence>MTEKTLIQVAKLGRTVGLRGYIKLYNLSDFPSQFKKGNSFYISKEEIITIKDFNRYNSTVLFVDYEDLNKAKKLTNLILYQSIEQTRKCCKLKKDEFFYFDILECEVYDDKQKLGKVCDIVKTGSSYLLEIQTDEELLRKKYSKIFYIPYIDKYVQKVDINKHQIFCSNEAVLILENS</sequence>
<dbReference type="Pfam" id="PF01782">
    <property type="entry name" value="RimM"/>
    <property type="match status" value="1"/>
</dbReference>
<keyword evidence="2 5" id="KW-0690">Ribosome biogenesis</keyword>
<dbReference type="EMBL" id="QPGR01000021">
    <property type="protein sequence ID" value="TBR78644.1"/>
    <property type="molecule type" value="Genomic_DNA"/>
</dbReference>
<dbReference type="HAMAP" id="MF_00014">
    <property type="entry name" value="Ribosome_mat_RimM"/>
    <property type="match status" value="1"/>
</dbReference>
<feature type="domain" description="RimM N-terminal" evidence="6">
    <location>
        <begin position="8"/>
        <end position="84"/>
    </location>
</feature>
<comment type="subunit">
    <text evidence="5">Binds ribosomal protein uS19.</text>
</comment>
<dbReference type="Pfam" id="PF05239">
    <property type="entry name" value="PRC"/>
    <property type="match status" value="1"/>
</dbReference>
<dbReference type="SUPFAM" id="SSF50346">
    <property type="entry name" value="PRC-barrel domain"/>
    <property type="match status" value="1"/>
</dbReference>
<dbReference type="Gene3D" id="2.40.30.60">
    <property type="entry name" value="RimM"/>
    <property type="match status" value="1"/>
</dbReference>
<dbReference type="GO" id="GO:0043022">
    <property type="term" value="F:ribosome binding"/>
    <property type="evidence" value="ECO:0007669"/>
    <property type="project" value="InterPro"/>
</dbReference>
<comment type="domain">
    <text evidence="5">The PRC barrel domain binds ribosomal protein uS19.</text>
</comment>
<dbReference type="PANTHER" id="PTHR33692:SF1">
    <property type="entry name" value="RIBOSOME MATURATION FACTOR RIMM"/>
    <property type="match status" value="1"/>
</dbReference>
<dbReference type="SUPFAM" id="SSF50447">
    <property type="entry name" value="Translation proteins"/>
    <property type="match status" value="1"/>
</dbReference>
<dbReference type="Proteomes" id="UP000292583">
    <property type="component" value="Unassembled WGS sequence"/>
</dbReference>